<reference evidence="2" key="1">
    <citation type="journal article" date="2015" name="Nat. Genet.">
        <title>The genome and transcriptome of the zoonotic hookworm Ancylostoma ceylanicum identify infection-specific gene families.</title>
        <authorList>
            <person name="Schwarz E.M."/>
            <person name="Hu Y."/>
            <person name="Antoshechkin I."/>
            <person name="Miller M.M."/>
            <person name="Sternberg P.W."/>
            <person name="Aroian R.V."/>
        </authorList>
    </citation>
    <scope>NUCLEOTIDE SEQUENCE</scope>
    <source>
        <strain evidence="2">HY135</strain>
    </source>
</reference>
<sequence>MCIPEISVSRRSKSTNSSIKRTSLFAEDGRVGRLKGSVSAQRQCSKIPHQLNSLGLLSTKVHPVHSEVADHRAACHAWWLPAGGVPAADHDKHFRNSHDSFIYSPSESDAVG</sequence>
<dbReference type="Proteomes" id="UP000024635">
    <property type="component" value="Unassembled WGS sequence"/>
</dbReference>
<keyword evidence="2" id="KW-1185">Reference proteome</keyword>
<protein>
    <submittedName>
        <fullName evidence="1">Uncharacterized protein</fullName>
    </submittedName>
</protein>
<gene>
    <name evidence="1" type="primary">Acey_s0270.g849</name>
    <name evidence="1" type="ORF">Y032_0270g849</name>
</gene>
<evidence type="ECO:0000313" key="1">
    <source>
        <dbReference type="EMBL" id="EYB86960.1"/>
    </source>
</evidence>
<evidence type="ECO:0000313" key="2">
    <source>
        <dbReference type="Proteomes" id="UP000024635"/>
    </source>
</evidence>
<accession>A0A016S8I4</accession>
<name>A0A016S8I4_9BILA</name>
<dbReference type="EMBL" id="JARK01001606">
    <property type="protein sequence ID" value="EYB86960.1"/>
    <property type="molecule type" value="Genomic_DNA"/>
</dbReference>
<proteinExistence type="predicted"/>
<organism evidence="1 2">
    <name type="scientific">Ancylostoma ceylanicum</name>
    <dbReference type="NCBI Taxonomy" id="53326"/>
    <lineage>
        <taxon>Eukaryota</taxon>
        <taxon>Metazoa</taxon>
        <taxon>Ecdysozoa</taxon>
        <taxon>Nematoda</taxon>
        <taxon>Chromadorea</taxon>
        <taxon>Rhabditida</taxon>
        <taxon>Rhabditina</taxon>
        <taxon>Rhabditomorpha</taxon>
        <taxon>Strongyloidea</taxon>
        <taxon>Ancylostomatidae</taxon>
        <taxon>Ancylostomatinae</taxon>
        <taxon>Ancylostoma</taxon>
    </lineage>
</organism>
<comment type="caution">
    <text evidence="1">The sequence shown here is derived from an EMBL/GenBank/DDBJ whole genome shotgun (WGS) entry which is preliminary data.</text>
</comment>
<dbReference type="AlphaFoldDB" id="A0A016S8I4"/>